<sequence>MYRKDTDIVAVKDGFSYPGFFFTWVWAFAKRLWGVGIFFFLLNIVAFSFFAWMPYKNFPAIHHLPSLWMTVNFSAWMAKALLGYFGNRLKGNQLIRQGYTRLPSMIRAKNIHEATIIGMSLPADRQNNLRDGHHSTRWIGGTILVLWSFFLYVSPLPNMAIYPAVHDGASKNNNPLGVGHMLEVGNRDFPLFGTQQPEALEVSLKSSTGFFPVRVCLYSGQQRNKSDHHGGIWGAGTNVRIQGCRCPERCERAPVPRSRNTSVRAASRRT</sequence>
<gene>
    <name evidence="3" type="ORF">B7Z70_10405</name>
</gene>
<feature type="region of interest" description="Disordered" evidence="1">
    <location>
        <begin position="251"/>
        <end position="270"/>
    </location>
</feature>
<organism evidence="3 4">
    <name type="scientific">Acidithiobacillus ferrivorans</name>
    <dbReference type="NCBI Taxonomy" id="160808"/>
    <lineage>
        <taxon>Bacteria</taxon>
        <taxon>Pseudomonadati</taxon>
        <taxon>Pseudomonadota</taxon>
        <taxon>Acidithiobacillia</taxon>
        <taxon>Acidithiobacillales</taxon>
        <taxon>Acidithiobacillaceae</taxon>
        <taxon>Acidithiobacillus</taxon>
    </lineage>
</organism>
<feature type="transmembrane region" description="Helical" evidence="2">
    <location>
        <begin position="32"/>
        <end position="55"/>
    </location>
</feature>
<dbReference type="Proteomes" id="UP000216779">
    <property type="component" value="Unassembled WGS sequence"/>
</dbReference>
<keyword evidence="2" id="KW-0812">Transmembrane</keyword>
<accession>A0A257STG7</accession>
<evidence type="ECO:0000313" key="4">
    <source>
        <dbReference type="Proteomes" id="UP000216779"/>
    </source>
</evidence>
<name>A0A257STG7_9PROT</name>
<evidence type="ECO:0000313" key="3">
    <source>
        <dbReference type="EMBL" id="OYV76578.1"/>
    </source>
</evidence>
<keyword evidence="2" id="KW-1133">Transmembrane helix</keyword>
<evidence type="ECO:0000256" key="2">
    <source>
        <dbReference type="SAM" id="Phobius"/>
    </source>
</evidence>
<reference evidence="3 4" key="1">
    <citation type="submission" date="2017-03" db="EMBL/GenBank/DDBJ databases">
        <title>Lifting the veil on microbial sulfur biogeochemistry in mining wastewaters.</title>
        <authorList>
            <person name="Kantor R.S."/>
            <person name="Colenbrander Nelson T."/>
            <person name="Marshall S."/>
            <person name="Bennett D."/>
            <person name="Apte S."/>
            <person name="Camacho D."/>
            <person name="Thomas B.C."/>
            <person name="Warren L.A."/>
            <person name="Banfield J.F."/>
        </authorList>
    </citation>
    <scope>NUCLEOTIDE SEQUENCE [LARGE SCALE GENOMIC DNA]</scope>
    <source>
        <strain evidence="3">21-59-9</strain>
    </source>
</reference>
<comment type="caution">
    <text evidence="3">The sequence shown here is derived from an EMBL/GenBank/DDBJ whole genome shotgun (WGS) entry which is preliminary data.</text>
</comment>
<evidence type="ECO:0000256" key="1">
    <source>
        <dbReference type="SAM" id="MobiDB-lite"/>
    </source>
</evidence>
<proteinExistence type="predicted"/>
<keyword evidence="2" id="KW-0472">Membrane</keyword>
<feature type="transmembrane region" description="Helical" evidence="2">
    <location>
        <begin position="67"/>
        <end position="86"/>
    </location>
</feature>
<dbReference type="AlphaFoldDB" id="A0A257STG7"/>
<feature type="non-terminal residue" evidence="3">
    <location>
        <position position="270"/>
    </location>
</feature>
<feature type="transmembrane region" description="Helical" evidence="2">
    <location>
        <begin position="135"/>
        <end position="153"/>
    </location>
</feature>
<dbReference type="EMBL" id="NCBC01000428">
    <property type="protein sequence ID" value="OYV76578.1"/>
    <property type="molecule type" value="Genomic_DNA"/>
</dbReference>
<protein>
    <submittedName>
        <fullName evidence="3">Uncharacterized protein</fullName>
    </submittedName>
</protein>